<comment type="caution">
    <text evidence="5">Lacks conserved residue(s) required for the propagation of feature annotation.</text>
</comment>
<keyword evidence="3 4" id="KW-0808">Transferase</keyword>
<dbReference type="InterPro" id="IPR050271">
    <property type="entry name" value="UDP-glycosyltransferase"/>
</dbReference>
<dbReference type="InterPro" id="IPR035595">
    <property type="entry name" value="UDP_glycos_trans_CS"/>
</dbReference>
<keyword evidence="7" id="KW-1185">Reference proteome</keyword>
<keyword evidence="5" id="KW-0812">Transmembrane</keyword>
<comment type="similarity">
    <text evidence="1 4">Belongs to the UDP-glycosyltransferase family.</text>
</comment>
<protein>
    <recommendedName>
        <fullName evidence="5">UDP-glucuronosyltransferase</fullName>
        <ecNumber evidence="5">2.4.1.17</ecNumber>
    </recommendedName>
</protein>
<dbReference type="CDD" id="cd03784">
    <property type="entry name" value="GT1_Gtf-like"/>
    <property type="match status" value="1"/>
</dbReference>
<feature type="transmembrane region" description="Helical" evidence="5">
    <location>
        <begin position="6"/>
        <end position="26"/>
    </location>
</feature>
<dbReference type="PANTHER" id="PTHR48043:SF159">
    <property type="entry name" value="EG:EG0003.4 PROTEIN-RELATED"/>
    <property type="match status" value="1"/>
</dbReference>
<dbReference type="EC" id="2.4.1.17" evidence="5"/>
<dbReference type="InterPro" id="IPR002213">
    <property type="entry name" value="UDP_glucos_trans"/>
</dbReference>
<dbReference type="GO" id="GO:0015020">
    <property type="term" value="F:glucuronosyltransferase activity"/>
    <property type="evidence" value="ECO:0007669"/>
    <property type="project" value="UniProtKB-EC"/>
</dbReference>
<evidence type="ECO:0000256" key="5">
    <source>
        <dbReference type="RuleBase" id="RU362059"/>
    </source>
</evidence>
<dbReference type="Gene3D" id="3.40.50.2000">
    <property type="entry name" value="Glycogen Phosphorylase B"/>
    <property type="match status" value="2"/>
</dbReference>
<dbReference type="Proteomes" id="UP001497472">
    <property type="component" value="Unassembled WGS sequence"/>
</dbReference>
<dbReference type="EMBL" id="CAVLEF010000283">
    <property type="protein sequence ID" value="CAK1556337.1"/>
    <property type="molecule type" value="Genomic_DNA"/>
</dbReference>
<dbReference type="SUPFAM" id="SSF53756">
    <property type="entry name" value="UDP-Glycosyltransferase/glycogen phosphorylase"/>
    <property type="match status" value="1"/>
</dbReference>
<dbReference type="AlphaFoldDB" id="A0AAV1K3L8"/>
<keyword evidence="5" id="KW-1133">Transmembrane helix</keyword>
<evidence type="ECO:0000256" key="3">
    <source>
        <dbReference type="ARBA" id="ARBA00022679"/>
    </source>
</evidence>
<evidence type="ECO:0000313" key="7">
    <source>
        <dbReference type="Proteomes" id="UP001497472"/>
    </source>
</evidence>
<organism evidence="6 7">
    <name type="scientific">Leptosia nina</name>
    <dbReference type="NCBI Taxonomy" id="320188"/>
    <lineage>
        <taxon>Eukaryota</taxon>
        <taxon>Metazoa</taxon>
        <taxon>Ecdysozoa</taxon>
        <taxon>Arthropoda</taxon>
        <taxon>Hexapoda</taxon>
        <taxon>Insecta</taxon>
        <taxon>Pterygota</taxon>
        <taxon>Neoptera</taxon>
        <taxon>Endopterygota</taxon>
        <taxon>Lepidoptera</taxon>
        <taxon>Glossata</taxon>
        <taxon>Ditrysia</taxon>
        <taxon>Papilionoidea</taxon>
        <taxon>Pieridae</taxon>
        <taxon>Pierinae</taxon>
        <taxon>Leptosia</taxon>
    </lineage>
</organism>
<sequence>MMLNFGPIILLYCIDISLGANILYLAPFRSKSHGIFLKPIGLELARRGHNVTVLTSSQDLNPPRNYNQIVIEVKGMWEYMGTKRPNVYDSNEMTAIEFINKVLWVGGLAYTENILNSTEFQQFLSKNNKFDLVICEALIQEALYALAHKYSAPLVLVTAFGNCMRHNLAVGNPLQLATTLYEFLAVEDPTSFLGRLENLYTSLYEFFWWRFWYLYKQEELVRKYIPNLAQPVPSLYEMQRNASLFLINSHFSFDSSVPYLPNIIEIGGIHTHSDDRSIPRDIEKILNDSKDGVVYVNFGSNIRSSELPPSKRKVFLTVFGRLNKTVLWKWEDNNTQDMPLNVATRKWFPQNKILSHSNIKLFIGHGGLMSTQEAVFHGVPILGIPIYADQYNNLLLAQEIGFGKILKYRDINEESLDNAINDILQNNDYMNKAKAVSKRFKDRPMNPAETALFWIEYVLRNDGAHHMKSSGFDMHWLVYNMLDVYIFILILLLASMYLLYKVISVLAKLSQSRVVVRLRMDKKLK</sequence>
<comment type="catalytic activity">
    <reaction evidence="5">
        <text>glucuronate acceptor + UDP-alpha-D-glucuronate = acceptor beta-D-glucuronoside + UDP + H(+)</text>
        <dbReference type="Rhea" id="RHEA:21032"/>
        <dbReference type="ChEBI" id="CHEBI:15378"/>
        <dbReference type="ChEBI" id="CHEBI:58052"/>
        <dbReference type="ChEBI" id="CHEBI:58223"/>
        <dbReference type="ChEBI" id="CHEBI:132367"/>
        <dbReference type="ChEBI" id="CHEBI:132368"/>
        <dbReference type="EC" id="2.4.1.17"/>
    </reaction>
</comment>
<dbReference type="FunFam" id="3.40.50.2000:FF:000050">
    <property type="entry name" value="UDP-glucuronosyltransferase"/>
    <property type="match status" value="1"/>
</dbReference>
<dbReference type="PROSITE" id="PS00375">
    <property type="entry name" value="UDPGT"/>
    <property type="match status" value="1"/>
</dbReference>
<comment type="subcellular location">
    <subcellularLocation>
        <location evidence="5">Membrane</location>
        <topology evidence="5">Single-pass membrane protein</topology>
    </subcellularLocation>
</comment>
<dbReference type="PANTHER" id="PTHR48043">
    <property type="entry name" value="EG:EG0003.4 PROTEIN-RELATED"/>
    <property type="match status" value="1"/>
</dbReference>
<accession>A0AAV1K3L8</accession>
<gene>
    <name evidence="6" type="ORF">LNINA_LOCUS15093</name>
</gene>
<dbReference type="GO" id="GO:0016020">
    <property type="term" value="C:membrane"/>
    <property type="evidence" value="ECO:0007669"/>
    <property type="project" value="UniProtKB-SubCell"/>
</dbReference>
<evidence type="ECO:0000256" key="2">
    <source>
        <dbReference type="ARBA" id="ARBA00022676"/>
    </source>
</evidence>
<feature type="transmembrane region" description="Helical" evidence="5">
    <location>
        <begin position="476"/>
        <end position="500"/>
    </location>
</feature>
<keyword evidence="5" id="KW-0472">Membrane</keyword>
<comment type="caution">
    <text evidence="6">The sequence shown here is derived from an EMBL/GenBank/DDBJ whole genome shotgun (WGS) entry which is preliminary data.</text>
</comment>
<name>A0AAV1K3L8_9NEOP</name>
<keyword evidence="2 4" id="KW-0328">Glycosyltransferase</keyword>
<proteinExistence type="inferred from homology"/>
<dbReference type="Pfam" id="PF00201">
    <property type="entry name" value="UDPGT"/>
    <property type="match status" value="1"/>
</dbReference>
<evidence type="ECO:0000256" key="4">
    <source>
        <dbReference type="RuleBase" id="RU003718"/>
    </source>
</evidence>
<reference evidence="6 7" key="1">
    <citation type="submission" date="2023-11" db="EMBL/GenBank/DDBJ databases">
        <authorList>
            <person name="Okamura Y."/>
        </authorList>
    </citation>
    <scope>NUCLEOTIDE SEQUENCE [LARGE SCALE GENOMIC DNA]</scope>
</reference>
<evidence type="ECO:0000313" key="6">
    <source>
        <dbReference type="EMBL" id="CAK1556337.1"/>
    </source>
</evidence>
<evidence type="ECO:0000256" key="1">
    <source>
        <dbReference type="ARBA" id="ARBA00009995"/>
    </source>
</evidence>